<gene>
    <name evidence="1" type="ORF">dnm_059770</name>
</gene>
<protein>
    <recommendedName>
        <fullName evidence="3">DUF4154 domain-containing protein</fullName>
    </recommendedName>
</protein>
<evidence type="ECO:0000313" key="1">
    <source>
        <dbReference type="EMBL" id="QTA89918.1"/>
    </source>
</evidence>
<dbReference type="EMBL" id="CP061800">
    <property type="protein sequence ID" value="QTA89918.1"/>
    <property type="molecule type" value="Genomic_DNA"/>
</dbReference>
<proteinExistence type="predicted"/>
<evidence type="ECO:0008006" key="3">
    <source>
        <dbReference type="Google" id="ProtNLM"/>
    </source>
</evidence>
<accession>A0A975BQU0</accession>
<sequence>MLVLFLASGNLVAGEREDWRVRTGLDVFASLLAADQDIAKKQGPDGKLLLILMYSDKKERAEDMARDLMRIGNISKIPIRVETAASLTGYEKVPVAGVFLTQKVTHEFGAVMRYGIKHRIIIFSPFQGDVERGASGGILISDRILPYLNLETMHLSDIRIKPFFLRIAETP</sequence>
<organism evidence="1 2">
    <name type="scientific">Desulfonema magnum</name>
    <dbReference type="NCBI Taxonomy" id="45655"/>
    <lineage>
        <taxon>Bacteria</taxon>
        <taxon>Pseudomonadati</taxon>
        <taxon>Thermodesulfobacteriota</taxon>
        <taxon>Desulfobacteria</taxon>
        <taxon>Desulfobacterales</taxon>
        <taxon>Desulfococcaceae</taxon>
        <taxon>Desulfonema</taxon>
    </lineage>
</organism>
<dbReference type="KEGG" id="dmm:dnm_059770"/>
<keyword evidence="2" id="KW-1185">Reference proteome</keyword>
<name>A0A975BQU0_9BACT</name>
<reference evidence="1" key="1">
    <citation type="journal article" date="2021" name="Microb. Physiol.">
        <title>Proteogenomic Insights into the Physiology of Marine, Sulfate-Reducing, Filamentous Desulfonema limicola and Desulfonema magnum.</title>
        <authorList>
            <person name="Schnaars V."/>
            <person name="Wohlbrand L."/>
            <person name="Scheve S."/>
            <person name="Hinrichs C."/>
            <person name="Reinhardt R."/>
            <person name="Rabus R."/>
        </authorList>
    </citation>
    <scope>NUCLEOTIDE SEQUENCE</scope>
    <source>
        <strain evidence="1">4be13</strain>
    </source>
</reference>
<dbReference type="AlphaFoldDB" id="A0A975BQU0"/>
<evidence type="ECO:0000313" key="2">
    <source>
        <dbReference type="Proteomes" id="UP000663722"/>
    </source>
</evidence>
<dbReference type="Proteomes" id="UP000663722">
    <property type="component" value="Chromosome"/>
</dbReference>
<dbReference type="RefSeq" id="WP_207678343.1">
    <property type="nucleotide sequence ID" value="NZ_CP061800.1"/>
</dbReference>